<feature type="repeat" description="PPR" evidence="2">
    <location>
        <begin position="181"/>
        <end position="215"/>
    </location>
</feature>
<dbReference type="Pfam" id="PF01535">
    <property type="entry name" value="PPR"/>
    <property type="match status" value="3"/>
</dbReference>
<dbReference type="Gene3D" id="1.25.40.10">
    <property type="entry name" value="Tetratricopeptide repeat domain"/>
    <property type="match status" value="3"/>
</dbReference>
<dbReference type="InterPro" id="IPR002885">
    <property type="entry name" value="PPR_rpt"/>
</dbReference>
<sequence length="472" mass="52484">MPQNSPEFLLRLIQHFIKHQNQVKQIHSLLTTKGHLLYNPNSPTSTKWKSTQLYNTLMRAYLNFGQSHKTLYLFTLMLVHQSPPNSHTFPSVIKAATLSCSSMGTSLQAQAIRRGVLYDPFIQTSLLSMYSQTADLLHARKMFDEIFRPCVVEYNAMLDAYVRNGEMGSGILLFKRMPKRDIVSWTSIISGFSTNGLFDEAVRFFREMIQREDVACGLVKPNEATYVSVLSSCANLNVGGALCLGKQLHGYVIRNVEVLTVNIGTALVDFYGKVGSLSNAVRVFDQMAFKKVCTWNAMISSFANNGRENQAIDLFENMKKEGCYPNEVTFVAVLTACARAKFVKIGLELFLSMLVEFRVVPKMEHYGCVVDLLGRAGLLREASEFMKSMPLEPDASVWGALLGACKIHGAIELGNEIGGRLLQSQPQHCGQFVALSNINAAFQSWGLAGDARKAMVEAGIRKVPAYSLIDFL</sequence>
<dbReference type="FunFam" id="1.25.40.10:FF:000242">
    <property type="entry name" value="Pentatricopeptide repeat-containing protein"/>
    <property type="match status" value="1"/>
</dbReference>
<name>A0A2P2QQN1_RHIMU</name>
<evidence type="ECO:0000256" key="2">
    <source>
        <dbReference type="PROSITE-ProRule" id="PRU00708"/>
    </source>
</evidence>
<accession>A0A2P2QQN1</accession>
<dbReference type="PANTHER" id="PTHR47926">
    <property type="entry name" value="PENTATRICOPEPTIDE REPEAT-CONTAINING PROTEIN"/>
    <property type="match status" value="1"/>
</dbReference>
<organism evidence="3">
    <name type="scientific">Rhizophora mucronata</name>
    <name type="common">Asiatic mangrove</name>
    <dbReference type="NCBI Taxonomy" id="61149"/>
    <lineage>
        <taxon>Eukaryota</taxon>
        <taxon>Viridiplantae</taxon>
        <taxon>Streptophyta</taxon>
        <taxon>Embryophyta</taxon>
        <taxon>Tracheophyta</taxon>
        <taxon>Spermatophyta</taxon>
        <taxon>Magnoliopsida</taxon>
        <taxon>eudicotyledons</taxon>
        <taxon>Gunneridae</taxon>
        <taxon>Pentapetalae</taxon>
        <taxon>rosids</taxon>
        <taxon>fabids</taxon>
        <taxon>Malpighiales</taxon>
        <taxon>Rhizophoraceae</taxon>
        <taxon>Rhizophora</taxon>
    </lineage>
</organism>
<feature type="repeat" description="PPR" evidence="2">
    <location>
        <begin position="291"/>
        <end position="325"/>
    </location>
</feature>
<keyword evidence="1" id="KW-0677">Repeat</keyword>
<dbReference type="AlphaFoldDB" id="A0A2P2QQN1"/>
<evidence type="ECO:0000256" key="1">
    <source>
        <dbReference type="ARBA" id="ARBA00022737"/>
    </source>
</evidence>
<dbReference type="InterPro" id="IPR046960">
    <property type="entry name" value="PPR_At4g14850-like_plant"/>
</dbReference>
<dbReference type="InterPro" id="IPR011990">
    <property type="entry name" value="TPR-like_helical_dom_sf"/>
</dbReference>
<dbReference type="EMBL" id="GGEC01088783">
    <property type="protein sequence ID" value="MBX69267.1"/>
    <property type="molecule type" value="Transcribed_RNA"/>
</dbReference>
<dbReference type="GO" id="GO:0003723">
    <property type="term" value="F:RNA binding"/>
    <property type="evidence" value="ECO:0007669"/>
    <property type="project" value="InterPro"/>
</dbReference>
<dbReference type="GO" id="GO:0009451">
    <property type="term" value="P:RNA modification"/>
    <property type="evidence" value="ECO:0007669"/>
    <property type="project" value="InterPro"/>
</dbReference>
<dbReference type="PANTHER" id="PTHR47926:SF348">
    <property type="entry name" value="PENTATRICOPEPTIDE REPEAT-CONTAINING PROTEIN"/>
    <property type="match status" value="1"/>
</dbReference>
<dbReference type="NCBIfam" id="TIGR00756">
    <property type="entry name" value="PPR"/>
    <property type="match status" value="4"/>
</dbReference>
<dbReference type="Pfam" id="PF13041">
    <property type="entry name" value="PPR_2"/>
    <property type="match status" value="2"/>
</dbReference>
<feature type="repeat" description="PPR" evidence="2">
    <location>
        <begin position="150"/>
        <end position="180"/>
    </location>
</feature>
<dbReference type="PROSITE" id="PS51375">
    <property type="entry name" value="PPR"/>
    <property type="match status" value="3"/>
</dbReference>
<protein>
    <submittedName>
        <fullName evidence="3">Putative pentatricopeptide repeat-containing protein At1g10330</fullName>
    </submittedName>
</protein>
<proteinExistence type="predicted"/>
<evidence type="ECO:0000313" key="3">
    <source>
        <dbReference type="EMBL" id="MBX69267.1"/>
    </source>
</evidence>
<reference evidence="3" key="1">
    <citation type="submission" date="2018-02" db="EMBL/GenBank/DDBJ databases">
        <title>Rhizophora mucronata_Transcriptome.</title>
        <authorList>
            <person name="Meera S.P."/>
            <person name="Sreeshan A."/>
            <person name="Augustine A."/>
        </authorList>
    </citation>
    <scope>NUCLEOTIDE SEQUENCE</scope>
    <source>
        <tissue evidence="3">Leaf</tissue>
    </source>
</reference>